<dbReference type="EMBL" id="CP007154">
    <property type="protein sequence ID" value="AHH45160.1"/>
    <property type="molecule type" value="Genomic_DNA"/>
</dbReference>
<keyword evidence="3" id="KW-1185">Reference proteome</keyword>
<dbReference type="InterPro" id="IPR037465">
    <property type="entry name" value="YlxR"/>
</dbReference>
<dbReference type="PATRIC" id="fig|743966.3.peg.146"/>
<dbReference type="eggNOG" id="COG2740">
    <property type="taxonomic scope" value="Bacteria"/>
</dbReference>
<evidence type="ECO:0000313" key="3">
    <source>
        <dbReference type="Proteomes" id="UP000019229"/>
    </source>
</evidence>
<dbReference type="PANTHER" id="PTHR34215:SF1">
    <property type="entry name" value="YLXR DOMAIN-CONTAINING PROTEIN"/>
    <property type="match status" value="1"/>
</dbReference>
<sequence>MNLNYNRKCIVCQQVLHVTKLLRFVYKNKQVSIDDLSQNSKISGRGAYVCKQEDQIALLFKKRLLNRSFKTKINSEIYEQLLVEVEKNGQKRTP</sequence>
<dbReference type="SUPFAM" id="SSF64376">
    <property type="entry name" value="YlxR-like"/>
    <property type="match status" value="1"/>
</dbReference>
<dbReference type="InterPro" id="IPR035931">
    <property type="entry name" value="YlxR-like_sf"/>
</dbReference>
<dbReference type="Pfam" id="PF04296">
    <property type="entry name" value="YlxR"/>
    <property type="match status" value="1"/>
</dbReference>
<dbReference type="AlphaFoldDB" id="W5UTL0"/>
<evidence type="ECO:0000259" key="1">
    <source>
        <dbReference type="Pfam" id="PF04296"/>
    </source>
</evidence>
<proteinExistence type="predicted"/>
<dbReference type="Gene3D" id="3.30.1230.10">
    <property type="entry name" value="YlxR-like"/>
    <property type="match status" value="1"/>
</dbReference>
<reference evidence="2 3" key="1">
    <citation type="journal article" date="2014" name="Genome Announc.">
        <title>Complete Genome Sequence of Mycoplasma bovoculi Strain M165/69T (ATCC 29104).</title>
        <authorList>
            <person name="Calcutt M.J."/>
            <person name="Foecking M.F."/>
        </authorList>
    </citation>
    <scope>NUCLEOTIDE SEQUENCE [LARGE SCALE GENOMIC DNA]</scope>
    <source>
        <strain evidence="2">M165/69</strain>
    </source>
</reference>
<dbReference type="STRING" id="743966.MYB_00740"/>
<dbReference type="RefSeq" id="WP_025279593.1">
    <property type="nucleotide sequence ID" value="NZ_CP007154.1"/>
</dbReference>
<name>W5UTL0_9BACT</name>
<evidence type="ECO:0000313" key="2">
    <source>
        <dbReference type="EMBL" id="AHH45160.1"/>
    </source>
</evidence>
<dbReference type="Proteomes" id="UP000019229">
    <property type="component" value="Chromosome"/>
</dbReference>
<accession>W5UTL0</accession>
<feature type="domain" description="YlxR" evidence="1">
    <location>
        <begin position="7"/>
        <end position="81"/>
    </location>
</feature>
<dbReference type="PANTHER" id="PTHR34215">
    <property type="entry name" value="BLL0784 PROTEIN"/>
    <property type="match status" value="1"/>
</dbReference>
<organism evidence="2 3">
    <name type="scientific">Mesomycoplasma bovoculi M165/69</name>
    <dbReference type="NCBI Taxonomy" id="743966"/>
    <lineage>
        <taxon>Bacteria</taxon>
        <taxon>Bacillati</taxon>
        <taxon>Mycoplasmatota</taxon>
        <taxon>Mycoplasmoidales</taxon>
        <taxon>Metamycoplasmataceae</taxon>
        <taxon>Mesomycoplasma</taxon>
    </lineage>
</organism>
<dbReference type="HOGENOM" id="CLU_147970_2_2_14"/>
<dbReference type="OrthoDB" id="398624at2"/>
<gene>
    <name evidence="2" type="ORF">MYB_00740</name>
</gene>
<dbReference type="KEGG" id="mbc:MYB_00740"/>
<protein>
    <submittedName>
        <fullName evidence="2">YlxR family protein</fullName>
    </submittedName>
</protein>
<dbReference type="InterPro" id="IPR007393">
    <property type="entry name" value="YlxR_dom"/>
</dbReference>